<protein>
    <submittedName>
        <fullName evidence="1">Uncharacterized protein</fullName>
    </submittedName>
</protein>
<dbReference type="EMBL" id="LAZR01003694">
    <property type="protein sequence ID" value="KKN15633.1"/>
    <property type="molecule type" value="Genomic_DNA"/>
</dbReference>
<evidence type="ECO:0000313" key="1">
    <source>
        <dbReference type="EMBL" id="KKN15633.1"/>
    </source>
</evidence>
<accession>A0A0F9RED6</accession>
<proteinExistence type="predicted"/>
<gene>
    <name evidence="1" type="ORF">LCGC14_0984200</name>
</gene>
<name>A0A0F9RED6_9ZZZZ</name>
<feature type="non-terminal residue" evidence="1">
    <location>
        <position position="1"/>
    </location>
</feature>
<comment type="caution">
    <text evidence="1">The sequence shown here is derived from an EMBL/GenBank/DDBJ whole genome shotgun (WGS) entry which is preliminary data.</text>
</comment>
<reference evidence="1" key="1">
    <citation type="journal article" date="2015" name="Nature">
        <title>Complex archaea that bridge the gap between prokaryotes and eukaryotes.</title>
        <authorList>
            <person name="Spang A."/>
            <person name="Saw J.H."/>
            <person name="Jorgensen S.L."/>
            <person name="Zaremba-Niedzwiedzka K."/>
            <person name="Martijn J."/>
            <person name="Lind A.E."/>
            <person name="van Eijk R."/>
            <person name="Schleper C."/>
            <person name="Guy L."/>
            <person name="Ettema T.J."/>
        </authorList>
    </citation>
    <scope>NUCLEOTIDE SEQUENCE</scope>
</reference>
<sequence>CPVMTDDGFVLFVVGKRLFRKIAKHEAVFETAVFQACRHGEEGDIHASYTLRVLDNPDLATRLFAMKGKEFTPDMVIDAVKAAEEVMSQ</sequence>
<organism evidence="1">
    <name type="scientific">marine sediment metagenome</name>
    <dbReference type="NCBI Taxonomy" id="412755"/>
    <lineage>
        <taxon>unclassified sequences</taxon>
        <taxon>metagenomes</taxon>
        <taxon>ecological metagenomes</taxon>
    </lineage>
</organism>
<dbReference type="AlphaFoldDB" id="A0A0F9RED6"/>